<name>A0AAU9JEC6_9CILI</name>
<protein>
    <recommendedName>
        <fullName evidence="6">Receptor ligand binding region domain-containing protein</fullName>
    </recommendedName>
</protein>
<evidence type="ECO:0000313" key="8">
    <source>
        <dbReference type="Proteomes" id="UP001162131"/>
    </source>
</evidence>
<dbReference type="Gene3D" id="3.40.50.2300">
    <property type="match status" value="2"/>
</dbReference>
<dbReference type="Proteomes" id="UP001162131">
    <property type="component" value="Unassembled WGS sequence"/>
</dbReference>
<evidence type="ECO:0000256" key="5">
    <source>
        <dbReference type="SAM" id="Phobius"/>
    </source>
</evidence>
<dbReference type="EMBL" id="CAJZBQ010000034">
    <property type="protein sequence ID" value="CAG9323417.1"/>
    <property type="molecule type" value="Genomic_DNA"/>
</dbReference>
<feature type="transmembrane region" description="Helical" evidence="5">
    <location>
        <begin position="868"/>
        <end position="887"/>
    </location>
</feature>
<evidence type="ECO:0000313" key="7">
    <source>
        <dbReference type="EMBL" id="CAG9323417.1"/>
    </source>
</evidence>
<comment type="caution">
    <text evidence="7">The sequence shown here is derived from an EMBL/GenBank/DDBJ whole genome shotgun (WGS) entry which is preliminary data.</text>
</comment>
<gene>
    <name evidence="7" type="ORF">BSTOLATCC_MIC34067</name>
</gene>
<keyword evidence="8" id="KW-1185">Reference proteome</keyword>
<evidence type="ECO:0000256" key="1">
    <source>
        <dbReference type="ARBA" id="ARBA00004370"/>
    </source>
</evidence>
<feature type="transmembrane region" description="Helical" evidence="5">
    <location>
        <begin position="773"/>
        <end position="796"/>
    </location>
</feature>
<dbReference type="AlphaFoldDB" id="A0AAU9JEC6"/>
<feature type="transmembrane region" description="Helical" evidence="5">
    <location>
        <begin position="816"/>
        <end position="837"/>
    </location>
</feature>
<dbReference type="InterPro" id="IPR001828">
    <property type="entry name" value="ANF_lig-bd_rcpt"/>
</dbReference>
<feature type="domain" description="Receptor ligand binding region" evidence="6">
    <location>
        <begin position="289"/>
        <end position="616"/>
    </location>
</feature>
<feature type="transmembrane region" description="Helical" evidence="5">
    <location>
        <begin position="981"/>
        <end position="1005"/>
    </location>
</feature>
<feature type="transmembrane region" description="Helical" evidence="5">
    <location>
        <begin position="676"/>
        <end position="698"/>
    </location>
</feature>
<keyword evidence="4 5" id="KW-0472">Membrane</keyword>
<feature type="transmembrane region" description="Helical" evidence="5">
    <location>
        <begin position="932"/>
        <end position="950"/>
    </location>
</feature>
<evidence type="ECO:0000259" key="6">
    <source>
        <dbReference type="Pfam" id="PF01094"/>
    </source>
</evidence>
<evidence type="ECO:0000256" key="4">
    <source>
        <dbReference type="ARBA" id="ARBA00023136"/>
    </source>
</evidence>
<accession>A0AAU9JEC6</accession>
<keyword evidence="2 5" id="KW-0812">Transmembrane</keyword>
<proteinExistence type="predicted"/>
<comment type="subcellular location">
    <subcellularLocation>
        <location evidence="1">Membrane</location>
    </subcellularLocation>
</comment>
<organism evidence="7 8">
    <name type="scientific">Blepharisma stoltei</name>
    <dbReference type="NCBI Taxonomy" id="1481888"/>
    <lineage>
        <taxon>Eukaryota</taxon>
        <taxon>Sar</taxon>
        <taxon>Alveolata</taxon>
        <taxon>Ciliophora</taxon>
        <taxon>Postciliodesmatophora</taxon>
        <taxon>Heterotrichea</taxon>
        <taxon>Heterotrichida</taxon>
        <taxon>Blepharismidae</taxon>
        <taxon>Blepharisma</taxon>
    </lineage>
</organism>
<evidence type="ECO:0000256" key="2">
    <source>
        <dbReference type="ARBA" id="ARBA00022692"/>
    </source>
</evidence>
<dbReference type="Pfam" id="PF01094">
    <property type="entry name" value="ANF_receptor"/>
    <property type="match status" value="1"/>
</dbReference>
<dbReference type="SUPFAM" id="SSF53822">
    <property type="entry name" value="Periplasmic binding protein-like I"/>
    <property type="match status" value="1"/>
</dbReference>
<dbReference type="GO" id="GO:0016020">
    <property type="term" value="C:membrane"/>
    <property type="evidence" value="ECO:0007669"/>
    <property type="project" value="UniProtKB-SubCell"/>
</dbReference>
<feature type="transmembrane region" description="Helical" evidence="5">
    <location>
        <begin position="959"/>
        <end position="975"/>
    </location>
</feature>
<reference evidence="7" key="1">
    <citation type="submission" date="2021-09" db="EMBL/GenBank/DDBJ databases">
        <authorList>
            <consortium name="AG Swart"/>
            <person name="Singh M."/>
            <person name="Singh A."/>
            <person name="Seah K."/>
            <person name="Emmerich C."/>
        </authorList>
    </citation>
    <scope>NUCLEOTIDE SEQUENCE</scope>
    <source>
        <strain evidence="7">ATCC30299</strain>
    </source>
</reference>
<keyword evidence="3 5" id="KW-1133">Transmembrane helix</keyword>
<sequence>MDITLSSIISSYISSYAEIYRFIHLVSGYTPSIIPPLTYFADAYISEFRNGAISLVKYFGLQKVVVLLSQENSEMDFRVASDIEVVFETILPPGLSYETIYIIVSKQIKPLGIKTLIIATDEYLCKLIQQAIIEAEMDKDEYVYIFIHQSAWTAYLEGAFLIEDYWWISKSSEEYAAILINHVTSFLMSLMYVYPITGTYSLYTIYGFLLSQVSLKRFYFFNIQDNQVNLLGNITDSIVNPYVPINFKGGVIPDNSKIKIPISISGGYANPDGSIYLYNSECQYGSVCAVNAINTEFNILENFDLVVYNITDCGASYFDSSYASACFSKHINDLGYFHVPFQQISMIDGTMTVFKALNISVPVLGVQASTSLNSDYYPQYTSVSFSNTYTANAIVFLLASYRINRVSLLHLDTSSGNNFKNQFLSQAEAYKIEILNKNQTIPSAYNGTDKSMLQEIIDIKSRYIIIEVTNTEVFSVINGFYDLGMRKGDLYLIFAGGFSVSNSDIVESQYKQLFEIADGSLYITFLSFYGSYGKQIYSTFEQKYGLVYDYMCLFYDATYLGAYAIDSMISRGFNLNSSGIEEWIRKVQFKGCSGNVQISKSGNDRSTIKVGVYNLKLNNTSWDIILSGVHDPTKVVVLEALADVSWYIENNGVLPSEIIGDDLSCPFKSDEIRSFLYGYLIVVIIGGSCLIFDIYFLYKSFDSTVARKFSQLQCKTEENLLDHLQYFIMIIECLQYIAIGPDFKDVFPDSFNRITKISTLDLRGWNQKYEWKIWYQITLMESILGLWLVFLVLSIFEFWRKWKISLIIIVSEIGKICLPIIGDILFLPMIWFLLLTFQCTESIGDKFTESFHNQDCTVFCWKDDHIKYAVGSAASILFYLPASLYYRPAWKDNTGDMVFHFKEQPYHSVIKSFMQILLVVLNVALLPYSDTAYTVCFVFIIGAFGAFTLYKKPYNYDRASLWYSLFIFSCVWLWICCEVARFNVVFSECIMGVGWFLLIVIGVIYQKRKLPSFLETPKGQDILRLFKFQLSRRSPFQAGIQSSAVYSYVDNSSGDIKKSDNNSENFSIGFLH</sequence>
<dbReference type="InterPro" id="IPR028082">
    <property type="entry name" value="Peripla_BP_I"/>
</dbReference>
<evidence type="ECO:0000256" key="3">
    <source>
        <dbReference type="ARBA" id="ARBA00022989"/>
    </source>
</evidence>